<keyword evidence="5 8" id="KW-0812">Transmembrane</keyword>
<evidence type="ECO:0000256" key="6">
    <source>
        <dbReference type="ARBA" id="ARBA00022989"/>
    </source>
</evidence>
<evidence type="ECO:0000256" key="3">
    <source>
        <dbReference type="ARBA" id="ARBA00022448"/>
    </source>
</evidence>
<keyword evidence="7 8" id="KW-0472">Membrane</keyword>
<name>A0A0P9S698_PSEA0</name>
<feature type="transmembrane region" description="Helical" evidence="8">
    <location>
        <begin position="132"/>
        <end position="152"/>
    </location>
</feature>
<comment type="subcellular location">
    <subcellularLocation>
        <location evidence="1">Cell membrane</location>
        <topology evidence="1">Multi-pass membrane protein</topology>
    </subcellularLocation>
</comment>
<dbReference type="GO" id="GO:0015385">
    <property type="term" value="F:sodium:proton antiporter activity"/>
    <property type="evidence" value="ECO:0007669"/>
    <property type="project" value="TreeGrafter"/>
</dbReference>
<dbReference type="PANTHER" id="PTHR34702">
    <property type="entry name" value="NA(+)/H(+) ANTIPORTER SUBUNIT F1"/>
    <property type="match status" value="1"/>
</dbReference>
<proteinExistence type="inferred from homology"/>
<sequence>MKRLFPAPLLSLALWLLWLVLNLSISPGHLLLGAVLGLLAPLLMAPLRPLPVRIRKPGTILKFLCLVGWDVVVSNLQVGLSVWRLESRPPRSAFVRIPLDLHDAHGLAALAMVITLLRLLKGPSAQDRVLALDYLYIIAMLMMLVLGIRYASDTYFEAAMLIALFGFVGSFALAKFLLRGEVIE</sequence>
<keyword evidence="4" id="KW-1003">Cell membrane</keyword>
<feature type="transmembrane region" description="Helical" evidence="8">
    <location>
        <begin position="32"/>
        <end position="51"/>
    </location>
</feature>
<evidence type="ECO:0000256" key="2">
    <source>
        <dbReference type="ARBA" id="ARBA00009212"/>
    </source>
</evidence>
<dbReference type="EMBL" id="LJQO01000603">
    <property type="protein sequence ID" value="KPX54192.1"/>
    <property type="molecule type" value="Genomic_DNA"/>
</dbReference>
<accession>A0A0P9S698</accession>
<keyword evidence="3" id="KW-0813">Transport</keyword>
<feature type="transmembrane region" description="Helical" evidence="8">
    <location>
        <begin position="63"/>
        <end position="84"/>
    </location>
</feature>
<dbReference type="NCBIfam" id="NF004812">
    <property type="entry name" value="PRK06161.1"/>
    <property type="match status" value="1"/>
</dbReference>
<comment type="similarity">
    <text evidence="2">Belongs to the CPA3 antiporters (TC 2.A.63) subunit F family.</text>
</comment>
<evidence type="ECO:0000256" key="8">
    <source>
        <dbReference type="SAM" id="Phobius"/>
    </source>
</evidence>
<dbReference type="GO" id="GO:0005886">
    <property type="term" value="C:plasma membrane"/>
    <property type="evidence" value="ECO:0007669"/>
    <property type="project" value="UniProtKB-SubCell"/>
</dbReference>
<feature type="transmembrane region" description="Helical" evidence="8">
    <location>
        <begin position="158"/>
        <end position="178"/>
    </location>
</feature>
<evidence type="ECO:0000256" key="7">
    <source>
        <dbReference type="ARBA" id="ARBA00023136"/>
    </source>
</evidence>
<dbReference type="RefSeq" id="WP_082304745.1">
    <property type="nucleotide sequence ID" value="NZ_LJQO01000603.1"/>
</dbReference>
<evidence type="ECO:0000313" key="9">
    <source>
        <dbReference type="EMBL" id="KPX54192.1"/>
    </source>
</evidence>
<dbReference type="Pfam" id="PF04066">
    <property type="entry name" value="MrpF_PhaF"/>
    <property type="match status" value="1"/>
</dbReference>
<organism evidence="9 10">
    <name type="scientific">Pseudomonas amygdali pv. photiniae</name>
    <dbReference type="NCBI Taxonomy" id="251724"/>
    <lineage>
        <taxon>Bacteria</taxon>
        <taxon>Pseudomonadati</taxon>
        <taxon>Pseudomonadota</taxon>
        <taxon>Gammaproteobacteria</taxon>
        <taxon>Pseudomonadales</taxon>
        <taxon>Pseudomonadaceae</taxon>
        <taxon>Pseudomonas</taxon>
        <taxon>Pseudomonas amygdali</taxon>
    </lineage>
</organism>
<dbReference type="PANTHER" id="PTHR34702:SF1">
    <property type="entry name" value="NA(+)_H(+) ANTIPORTER SUBUNIT F"/>
    <property type="match status" value="1"/>
</dbReference>
<feature type="transmembrane region" description="Helical" evidence="8">
    <location>
        <begin position="104"/>
        <end position="120"/>
    </location>
</feature>
<dbReference type="InterPro" id="IPR007208">
    <property type="entry name" value="MrpF/PhaF-like"/>
</dbReference>
<evidence type="ECO:0000256" key="5">
    <source>
        <dbReference type="ARBA" id="ARBA00022692"/>
    </source>
</evidence>
<comment type="caution">
    <text evidence="9">The sequence shown here is derived from an EMBL/GenBank/DDBJ whole genome shotgun (WGS) entry which is preliminary data.</text>
</comment>
<keyword evidence="6 8" id="KW-1133">Transmembrane helix</keyword>
<reference evidence="9 10" key="1">
    <citation type="submission" date="2015-09" db="EMBL/GenBank/DDBJ databases">
        <title>Genome announcement of multiple Pseudomonas syringae strains.</title>
        <authorList>
            <person name="Thakur S."/>
            <person name="Wang P.W."/>
            <person name="Gong Y."/>
            <person name="Weir B.S."/>
            <person name="Guttman D.S."/>
        </authorList>
    </citation>
    <scope>NUCLEOTIDE SEQUENCE [LARGE SCALE GENOMIC DNA]</scope>
    <source>
        <strain evidence="9 10">ICMP7840</strain>
    </source>
</reference>
<dbReference type="PATRIC" id="fig|251724.3.peg.919"/>
<gene>
    <name evidence="9" type="ORF">ALO53_00720</name>
</gene>
<dbReference type="Proteomes" id="UP000050469">
    <property type="component" value="Unassembled WGS sequence"/>
</dbReference>
<dbReference type="AlphaFoldDB" id="A0A0P9S698"/>
<evidence type="ECO:0000313" key="10">
    <source>
        <dbReference type="Proteomes" id="UP000050469"/>
    </source>
</evidence>
<dbReference type="InterPro" id="IPR002758">
    <property type="entry name" value="Cation_antiport_E"/>
</dbReference>
<dbReference type="Pfam" id="PF01899">
    <property type="entry name" value="MNHE"/>
    <property type="match status" value="1"/>
</dbReference>
<evidence type="ECO:0000256" key="1">
    <source>
        <dbReference type="ARBA" id="ARBA00004651"/>
    </source>
</evidence>
<protein>
    <submittedName>
        <fullName evidence="9">Putative monovalent cation/H+ antiporter subunit E</fullName>
    </submittedName>
</protein>
<evidence type="ECO:0000256" key="4">
    <source>
        <dbReference type="ARBA" id="ARBA00022475"/>
    </source>
</evidence>